<dbReference type="AlphaFoldDB" id="A0AAD3P807"/>
<accession>A0AAD3P807</accession>
<gene>
    <name evidence="1" type="ORF">Nepgr_001126</name>
</gene>
<reference evidence="1" key="1">
    <citation type="submission" date="2023-05" db="EMBL/GenBank/DDBJ databases">
        <title>Nepenthes gracilis genome sequencing.</title>
        <authorList>
            <person name="Fukushima K."/>
        </authorList>
    </citation>
    <scope>NUCLEOTIDE SEQUENCE</scope>
    <source>
        <strain evidence="1">SING2019-196</strain>
    </source>
</reference>
<sequence>MILCVDLVGLVFLCHCAWYEISFLHVGMIVIGHSRQILVCWLAGQYASICQFGRVRLVYFLLPEWSGWPICDSYRFAYRNGRTELHLTDMDGMDDWFARFDRSALISGVDALLAGLEGMLGC</sequence>
<organism evidence="1 2">
    <name type="scientific">Nepenthes gracilis</name>
    <name type="common">Slender pitcher plant</name>
    <dbReference type="NCBI Taxonomy" id="150966"/>
    <lineage>
        <taxon>Eukaryota</taxon>
        <taxon>Viridiplantae</taxon>
        <taxon>Streptophyta</taxon>
        <taxon>Embryophyta</taxon>
        <taxon>Tracheophyta</taxon>
        <taxon>Spermatophyta</taxon>
        <taxon>Magnoliopsida</taxon>
        <taxon>eudicotyledons</taxon>
        <taxon>Gunneridae</taxon>
        <taxon>Pentapetalae</taxon>
        <taxon>Caryophyllales</taxon>
        <taxon>Nepenthaceae</taxon>
        <taxon>Nepenthes</taxon>
    </lineage>
</organism>
<dbReference type="Proteomes" id="UP001279734">
    <property type="component" value="Unassembled WGS sequence"/>
</dbReference>
<comment type="caution">
    <text evidence="1">The sequence shown here is derived from an EMBL/GenBank/DDBJ whole genome shotgun (WGS) entry which is preliminary data.</text>
</comment>
<proteinExistence type="predicted"/>
<name>A0AAD3P807_NEPGR</name>
<keyword evidence="2" id="KW-1185">Reference proteome</keyword>
<protein>
    <submittedName>
        <fullName evidence="1">Uncharacterized protein</fullName>
    </submittedName>
</protein>
<evidence type="ECO:0000313" key="2">
    <source>
        <dbReference type="Proteomes" id="UP001279734"/>
    </source>
</evidence>
<evidence type="ECO:0000313" key="1">
    <source>
        <dbReference type="EMBL" id="GMG99286.1"/>
    </source>
</evidence>
<dbReference type="EMBL" id="BSYO01000001">
    <property type="protein sequence ID" value="GMG99286.1"/>
    <property type="molecule type" value="Genomic_DNA"/>
</dbReference>